<evidence type="ECO:0000313" key="3">
    <source>
        <dbReference type="Proteomes" id="UP000186894"/>
    </source>
</evidence>
<organism evidence="2 3">
    <name type="scientific">Rhizobium oryziradicis</name>
    <dbReference type="NCBI Taxonomy" id="1867956"/>
    <lineage>
        <taxon>Bacteria</taxon>
        <taxon>Pseudomonadati</taxon>
        <taxon>Pseudomonadota</taxon>
        <taxon>Alphaproteobacteria</taxon>
        <taxon>Hyphomicrobiales</taxon>
        <taxon>Rhizobiaceae</taxon>
        <taxon>Rhizobium/Agrobacterium group</taxon>
        <taxon>Rhizobium</taxon>
    </lineage>
</organism>
<proteinExistence type="predicted"/>
<dbReference type="RefSeq" id="WP_075639212.1">
    <property type="nucleotide sequence ID" value="NZ_MKIM01000025.1"/>
</dbReference>
<feature type="region of interest" description="Disordered" evidence="1">
    <location>
        <begin position="1"/>
        <end position="22"/>
    </location>
</feature>
<dbReference type="AlphaFoldDB" id="A0A1Q8ZT88"/>
<dbReference type="Proteomes" id="UP000186894">
    <property type="component" value="Unassembled WGS sequence"/>
</dbReference>
<dbReference type="OrthoDB" id="8404130at2"/>
<keyword evidence="3" id="KW-1185">Reference proteome</keyword>
<evidence type="ECO:0000313" key="2">
    <source>
        <dbReference type="EMBL" id="OLP45301.1"/>
    </source>
</evidence>
<gene>
    <name evidence="2" type="ORF">BJF95_18510</name>
</gene>
<dbReference type="EMBL" id="MKIM01000025">
    <property type="protein sequence ID" value="OLP45301.1"/>
    <property type="molecule type" value="Genomic_DNA"/>
</dbReference>
<reference evidence="2 3" key="1">
    <citation type="submission" date="2016-09" db="EMBL/GenBank/DDBJ databases">
        <title>Rhizobium oryziradicis sp. nov., isolated from the root of rice.</title>
        <authorList>
            <person name="Zhao J."/>
            <person name="Zhang X."/>
        </authorList>
    </citation>
    <scope>NUCLEOTIDE SEQUENCE [LARGE SCALE GENOMIC DNA]</scope>
    <source>
        <strain evidence="2 3">N19</strain>
    </source>
</reference>
<evidence type="ECO:0000256" key="1">
    <source>
        <dbReference type="SAM" id="MobiDB-lite"/>
    </source>
</evidence>
<protein>
    <submittedName>
        <fullName evidence="2">Uncharacterized protein</fullName>
    </submittedName>
</protein>
<accession>A0A1Q8ZT88</accession>
<name>A0A1Q8ZT88_9HYPH</name>
<feature type="region of interest" description="Disordered" evidence="1">
    <location>
        <begin position="56"/>
        <end position="84"/>
    </location>
</feature>
<feature type="compositionally biased region" description="Low complexity" evidence="1">
    <location>
        <begin position="62"/>
        <end position="79"/>
    </location>
</feature>
<feature type="compositionally biased region" description="Low complexity" evidence="1">
    <location>
        <begin position="1"/>
        <end position="17"/>
    </location>
</feature>
<comment type="caution">
    <text evidence="2">The sequence shown here is derived from an EMBL/GenBank/DDBJ whole genome shotgun (WGS) entry which is preliminary data.</text>
</comment>
<sequence>MMDSAASARDAASSLTSISNERTVRLGAAHDDAKDIGLLFFKPQTERDSVKAPPLFQDFYDTTPAPAAPSSETATQAPTQAKARSSWLDALSDQDRNGFAADRVSTFNPDENGLYRMFLPETV</sequence>